<keyword evidence="2" id="KW-0547">Nucleotide-binding</keyword>
<dbReference type="InterPro" id="IPR023586">
    <property type="entry name" value="Ile-tRNA-ligase_type2"/>
</dbReference>
<evidence type="ECO:0000256" key="3">
    <source>
        <dbReference type="ARBA" id="ARBA00022840"/>
    </source>
</evidence>
<evidence type="ECO:0000256" key="1">
    <source>
        <dbReference type="ARBA" id="ARBA00022598"/>
    </source>
</evidence>
<evidence type="ECO:0000313" key="7">
    <source>
        <dbReference type="EMBL" id="JAG42256.1"/>
    </source>
</evidence>
<dbReference type="InterPro" id="IPR002300">
    <property type="entry name" value="aa-tRNA-synth_Ia"/>
</dbReference>
<feature type="domain" description="Aminoacyl-tRNA synthetase class Ia" evidence="6">
    <location>
        <begin position="1"/>
        <end position="35"/>
    </location>
</feature>
<organism evidence="7">
    <name type="scientific">Lygus hesperus</name>
    <name type="common">Western plant bug</name>
    <dbReference type="NCBI Taxonomy" id="30085"/>
    <lineage>
        <taxon>Eukaryota</taxon>
        <taxon>Metazoa</taxon>
        <taxon>Ecdysozoa</taxon>
        <taxon>Arthropoda</taxon>
        <taxon>Hexapoda</taxon>
        <taxon>Insecta</taxon>
        <taxon>Pterygota</taxon>
        <taxon>Neoptera</taxon>
        <taxon>Paraneoptera</taxon>
        <taxon>Hemiptera</taxon>
        <taxon>Heteroptera</taxon>
        <taxon>Panheteroptera</taxon>
        <taxon>Cimicomorpha</taxon>
        <taxon>Miridae</taxon>
        <taxon>Mirini</taxon>
        <taxon>Lygus</taxon>
    </lineage>
</organism>
<dbReference type="GO" id="GO:0006428">
    <property type="term" value="P:isoleucyl-tRNA aminoacylation"/>
    <property type="evidence" value="ECO:0007669"/>
    <property type="project" value="TreeGrafter"/>
</dbReference>
<dbReference type="PANTHER" id="PTHR42780">
    <property type="entry name" value="SOLEUCYL-TRNA SYNTHETASE"/>
    <property type="match status" value="1"/>
</dbReference>
<accession>A0A0A9ZEC1</accession>
<keyword evidence="5" id="KW-0030">Aminoacyl-tRNA synthetase</keyword>
<proteinExistence type="predicted"/>
<reference evidence="7" key="1">
    <citation type="journal article" date="2014" name="PLoS ONE">
        <title>Transcriptome-Based Identification of ABC Transporters in the Western Tarnished Plant Bug Lygus hesperus.</title>
        <authorList>
            <person name="Hull J.J."/>
            <person name="Chaney K."/>
            <person name="Geib S.M."/>
            <person name="Fabrick J.A."/>
            <person name="Brent C.S."/>
            <person name="Walsh D."/>
            <person name="Lavine L.C."/>
        </authorList>
    </citation>
    <scope>NUCLEOTIDE SEQUENCE</scope>
</reference>
<gene>
    <name evidence="7" type="primary">ileS_58</name>
    <name evidence="7" type="ORF">CM83_59688</name>
</gene>
<reference evidence="7" key="2">
    <citation type="submission" date="2014-07" db="EMBL/GenBank/DDBJ databases">
        <authorList>
            <person name="Hull J."/>
        </authorList>
    </citation>
    <scope>NUCLEOTIDE SEQUENCE</scope>
</reference>
<keyword evidence="4" id="KW-0648">Protein biosynthesis</keyword>
<evidence type="ECO:0000256" key="4">
    <source>
        <dbReference type="ARBA" id="ARBA00022917"/>
    </source>
</evidence>
<dbReference type="AlphaFoldDB" id="A0A0A9ZEC1"/>
<dbReference type="Pfam" id="PF00133">
    <property type="entry name" value="tRNA-synt_1"/>
    <property type="match status" value="1"/>
</dbReference>
<dbReference type="EMBL" id="GBHO01001348">
    <property type="protein sequence ID" value="JAG42256.1"/>
    <property type="molecule type" value="Transcribed_RNA"/>
</dbReference>
<dbReference type="GO" id="GO:0004822">
    <property type="term" value="F:isoleucine-tRNA ligase activity"/>
    <property type="evidence" value="ECO:0007669"/>
    <property type="project" value="InterPro"/>
</dbReference>
<keyword evidence="3" id="KW-0067">ATP-binding</keyword>
<keyword evidence="1 7" id="KW-0436">Ligase</keyword>
<dbReference type="GO" id="GO:0005524">
    <property type="term" value="F:ATP binding"/>
    <property type="evidence" value="ECO:0007669"/>
    <property type="project" value="UniProtKB-KW"/>
</dbReference>
<sequence length="127" mass="14574">MSKRLQNYPEPTLVINEYGADALRMYIINSPVVRGEPLRFRETGVKGMVKDIILPLLNALKFFIENTNYCMAAGKTVSIAIHSTNEMDRWMMASVQSLVRYVKSEMELYHLYNVVPGILRFIVDLSN</sequence>
<dbReference type="SUPFAM" id="SSF47323">
    <property type="entry name" value="Anticodon-binding domain of a subclass of class I aminoacyl-tRNA synthetases"/>
    <property type="match status" value="1"/>
</dbReference>
<protein>
    <submittedName>
        <fullName evidence="7">Putative isoleucine--tRNA ligase, cytoplasmic</fullName>
    </submittedName>
</protein>
<dbReference type="PANTHER" id="PTHR42780:SF1">
    <property type="entry name" value="ISOLEUCINE--TRNA LIGASE, CYTOPLASMIC"/>
    <property type="match status" value="1"/>
</dbReference>
<evidence type="ECO:0000259" key="6">
    <source>
        <dbReference type="Pfam" id="PF00133"/>
    </source>
</evidence>
<evidence type="ECO:0000256" key="5">
    <source>
        <dbReference type="ARBA" id="ARBA00023146"/>
    </source>
</evidence>
<name>A0A0A9ZEC1_LYGHE</name>
<dbReference type="Gene3D" id="3.40.50.620">
    <property type="entry name" value="HUPs"/>
    <property type="match status" value="1"/>
</dbReference>
<dbReference type="InterPro" id="IPR014729">
    <property type="entry name" value="Rossmann-like_a/b/a_fold"/>
</dbReference>
<dbReference type="SUPFAM" id="SSF52374">
    <property type="entry name" value="Nucleotidylyl transferase"/>
    <property type="match status" value="1"/>
</dbReference>
<evidence type="ECO:0000256" key="2">
    <source>
        <dbReference type="ARBA" id="ARBA00022741"/>
    </source>
</evidence>
<dbReference type="InterPro" id="IPR009080">
    <property type="entry name" value="tRNAsynth_Ia_anticodon-bd"/>
</dbReference>
<dbReference type="Gene3D" id="1.10.730.10">
    <property type="entry name" value="Isoleucyl-tRNA Synthetase, Domain 1"/>
    <property type="match status" value="1"/>
</dbReference>